<dbReference type="Proteomes" id="UP000185578">
    <property type="component" value="Unassembled WGS sequence"/>
</dbReference>
<proteinExistence type="predicted"/>
<dbReference type="RefSeq" id="WP_075117247.1">
    <property type="nucleotide sequence ID" value="NZ_MSCT01000002.1"/>
</dbReference>
<evidence type="ECO:0000313" key="2">
    <source>
        <dbReference type="Proteomes" id="UP000185578"/>
    </source>
</evidence>
<comment type="caution">
    <text evidence="1">The sequence shown here is derived from an EMBL/GenBank/DDBJ whole genome shotgun (WGS) entry which is preliminary data.</text>
</comment>
<gene>
    <name evidence="1" type="ORF">BTN82_00590</name>
</gene>
<name>A0A1Q8EXC6_9PSED</name>
<organism evidence="1 2">
    <name type="scientific">Pseudomonas chlororaphis</name>
    <dbReference type="NCBI Taxonomy" id="587753"/>
    <lineage>
        <taxon>Bacteria</taxon>
        <taxon>Pseudomonadati</taxon>
        <taxon>Pseudomonadota</taxon>
        <taxon>Gammaproteobacteria</taxon>
        <taxon>Pseudomonadales</taxon>
        <taxon>Pseudomonadaceae</taxon>
        <taxon>Pseudomonas</taxon>
    </lineage>
</organism>
<protein>
    <submittedName>
        <fullName evidence="1">Uncharacterized protein</fullName>
    </submittedName>
</protein>
<accession>A0A1Q8EXC6</accession>
<reference evidence="1 2" key="1">
    <citation type="submission" date="2016-12" db="EMBL/GenBank/DDBJ databases">
        <authorList>
            <person name="Song W.-J."/>
            <person name="Kurnit D.M."/>
        </authorList>
    </citation>
    <scope>NUCLEOTIDE SEQUENCE [LARGE SCALE GENOMIC DNA]</scope>
    <source>
        <strain evidence="1 2">PCL1601</strain>
    </source>
</reference>
<sequence>MNTLTLKQKNIIHNCLLDLKDSSSLKSPSFLPIALDKLMVSEGFGIEMSGIYLSTDKDAENIPGYLRKGMAFEFMDEHVVISFSDGVAAITHWCESNEIPDRESTLLKCEILKERLSREA</sequence>
<evidence type="ECO:0000313" key="1">
    <source>
        <dbReference type="EMBL" id="OLF56433.1"/>
    </source>
</evidence>
<dbReference type="AlphaFoldDB" id="A0A1Q8EXC6"/>
<dbReference type="OrthoDB" id="7013180at2"/>
<dbReference type="EMBL" id="MSCT01000002">
    <property type="protein sequence ID" value="OLF56433.1"/>
    <property type="molecule type" value="Genomic_DNA"/>
</dbReference>